<protein>
    <submittedName>
        <fullName evidence="5">Acyl-CoA hydrolase</fullName>
    </submittedName>
</protein>
<gene>
    <name evidence="5" type="ORF">SAMN03080618_02624</name>
</gene>
<dbReference type="GO" id="GO:0009062">
    <property type="term" value="P:fatty acid catabolic process"/>
    <property type="evidence" value="ECO:0007669"/>
    <property type="project" value="TreeGrafter"/>
</dbReference>
<evidence type="ECO:0000259" key="4">
    <source>
        <dbReference type="PROSITE" id="PS51770"/>
    </source>
</evidence>
<dbReference type="GO" id="GO:0006637">
    <property type="term" value="P:acyl-CoA metabolic process"/>
    <property type="evidence" value="ECO:0007669"/>
    <property type="project" value="TreeGrafter"/>
</dbReference>
<dbReference type="PANTHER" id="PTHR11049">
    <property type="entry name" value="ACYL COENZYME A THIOESTER HYDROLASE"/>
    <property type="match status" value="1"/>
</dbReference>
<dbReference type="Pfam" id="PF03061">
    <property type="entry name" value="4HBT"/>
    <property type="match status" value="1"/>
</dbReference>
<organism evidence="5 6">
    <name type="scientific">Aquamicrobium aerolatum DSM 21857</name>
    <dbReference type="NCBI Taxonomy" id="1121003"/>
    <lineage>
        <taxon>Bacteria</taxon>
        <taxon>Pseudomonadati</taxon>
        <taxon>Pseudomonadota</taxon>
        <taxon>Alphaproteobacteria</taxon>
        <taxon>Hyphomicrobiales</taxon>
        <taxon>Phyllobacteriaceae</taxon>
        <taxon>Aerobium</taxon>
    </lineage>
</organism>
<evidence type="ECO:0000256" key="2">
    <source>
        <dbReference type="ARBA" id="ARBA00022801"/>
    </source>
</evidence>
<dbReference type="InterPro" id="IPR040170">
    <property type="entry name" value="Cytosol_ACT"/>
</dbReference>
<dbReference type="CDD" id="cd03442">
    <property type="entry name" value="BFIT_BACH"/>
    <property type="match status" value="1"/>
</dbReference>
<dbReference type="STRING" id="1121003.SAMN03080618_02624"/>
<comment type="similarity">
    <text evidence="1">Belongs to the acyl coenzyme A hydrolase family.</text>
</comment>
<dbReference type="GO" id="GO:0005829">
    <property type="term" value="C:cytosol"/>
    <property type="evidence" value="ECO:0007669"/>
    <property type="project" value="TreeGrafter"/>
</dbReference>
<keyword evidence="6" id="KW-1185">Reference proteome</keyword>
<keyword evidence="2 3" id="KW-0378">Hydrolase</keyword>
<dbReference type="GO" id="GO:0052816">
    <property type="term" value="F:long-chain fatty acyl-CoA hydrolase activity"/>
    <property type="evidence" value="ECO:0007669"/>
    <property type="project" value="TreeGrafter"/>
</dbReference>
<dbReference type="AlphaFoldDB" id="A0A1I3QEY1"/>
<dbReference type="SUPFAM" id="SSF54637">
    <property type="entry name" value="Thioesterase/thiol ester dehydrase-isomerase"/>
    <property type="match status" value="1"/>
</dbReference>
<evidence type="ECO:0000313" key="6">
    <source>
        <dbReference type="Proteomes" id="UP000242763"/>
    </source>
</evidence>
<dbReference type="Proteomes" id="UP000242763">
    <property type="component" value="Unassembled WGS sequence"/>
</dbReference>
<feature type="domain" description="HotDog ACOT-type" evidence="4">
    <location>
        <begin position="7"/>
        <end position="119"/>
    </location>
</feature>
<evidence type="ECO:0000256" key="1">
    <source>
        <dbReference type="ARBA" id="ARBA00010458"/>
    </source>
</evidence>
<accession>A0A1I3QEY1</accession>
<dbReference type="PANTHER" id="PTHR11049:SF24">
    <property type="entry name" value="CYTOSOLIC ACYL COENZYME A THIOESTER HYDROLASE"/>
    <property type="match status" value="1"/>
</dbReference>
<dbReference type="OrthoDB" id="9801856at2"/>
<evidence type="ECO:0000256" key="3">
    <source>
        <dbReference type="PROSITE-ProRule" id="PRU01106"/>
    </source>
</evidence>
<dbReference type="Gene3D" id="3.10.129.10">
    <property type="entry name" value="Hotdog Thioesterase"/>
    <property type="match status" value="1"/>
</dbReference>
<sequence>MQASTSSLPEAQFLEMILSEQASAHGPLYGLNALQIMGKAAFVCATRHARGPVVMAKADCIEFFRPVPQGSIIAIRAHIAFQGQSSMTVIVEIAPEDCTGKDATPAITGRFMMIAVDDKGHPVPVPVSDQPAKEELHP</sequence>
<dbReference type="InterPro" id="IPR033120">
    <property type="entry name" value="HOTDOG_ACOT"/>
</dbReference>
<name>A0A1I3QEY1_9HYPH</name>
<dbReference type="PROSITE" id="PS51770">
    <property type="entry name" value="HOTDOG_ACOT"/>
    <property type="match status" value="1"/>
</dbReference>
<reference evidence="6" key="1">
    <citation type="submission" date="2016-10" db="EMBL/GenBank/DDBJ databases">
        <authorList>
            <person name="Varghese N."/>
            <person name="Submissions S."/>
        </authorList>
    </citation>
    <scope>NUCLEOTIDE SEQUENCE [LARGE SCALE GENOMIC DNA]</scope>
    <source>
        <strain evidence="6">DSM 21857</strain>
    </source>
</reference>
<proteinExistence type="inferred from homology"/>
<dbReference type="EMBL" id="FORF01000015">
    <property type="protein sequence ID" value="SFJ32330.1"/>
    <property type="molecule type" value="Genomic_DNA"/>
</dbReference>
<dbReference type="InterPro" id="IPR029069">
    <property type="entry name" value="HotDog_dom_sf"/>
</dbReference>
<dbReference type="InterPro" id="IPR006683">
    <property type="entry name" value="Thioestr_dom"/>
</dbReference>
<evidence type="ECO:0000313" key="5">
    <source>
        <dbReference type="EMBL" id="SFJ32330.1"/>
    </source>
</evidence>